<organism evidence="2 3">
    <name type="scientific">Marinifilum flexuosum</name>
    <dbReference type="NCBI Taxonomy" id="1117708"/>
    <lineage>
        <taxon>Bacteria</taxon>
        <taxon>Pseudomonadati</taxon>
        <taxon>Bacteroidota</taxon>
        <taxon>Bacteroidia</taxon>
        <taxon>Marinilabiliales</taxon>
        <taxon>Marinifilaceae</taxon>
    </lineage>
</organism>
<dbReference type="RefSeq" id="WP_120241946.1">
    <property type="nucleotide sequence ID" value="NZ_RAPQ01000015.1"/>
</dbReference>
<reference evidence="2 3" key="1">
    <citation type="submission" date="2018-09" db="EMBL/GenBank/DDBJ databases">
        <title>Genomic Encyclopedia of Archaeal and Bacterial Type Strains, Phase II (KMG-II): from individual species to whole genera.</title>
        <authorList>
            <person name="Goeker M."/>
        </authorList>
    </citation>
    <scope>NUCLEOTIDE SEQUENCE [LARGE SCALE GENOMIC DNA]</scope>
    <source>
        <strain evidence="2 3">DSM 21950</strain>
    </source>
</reference>
<evidence type="ECO:0000313" key="3">
    <source>
        <dbReference type="Proteomes" id="UP000284531"/>
    </source>
</evidence>
<protein>
    <recommendedName>
        <fullName evidence="1">DUF6794 domain-containing protein</fullName>
    </recommendedName>
</protein>
<dbReference type="Proteomes" id="UP000284531">
    <property type="component" value="Unassembled WGS sequence"/>
</dbReference>
<dbReference type="InterPro" id="IPR046744">
    <property type="entry name" value="DUF6794"/>
</dbReference>
<keyword evidence="3" id="KW-1185">Reference proteome</keyword>
<feature type="domain" description="DUF6794" evidence="1">
    <location>
        <begin position="149"/>
        <end position="231"/>
    </location>
</feature>
<name>A0A419WF78_9BACT</name>
<evidence type="ECO:0000259" key="1">
    <source>
        <dbReference type="Pfam" id="PF20594"/>
    </source>
</evidence>
<sequence>MRKLITIFILVLILGQLSYGQKRKTPKDIKEAITRLQTDCSDSLKNIIVETKDSYLFQLCYPWKGDYRIIYDWTSSKNKRSVLRKYLINRGISNNKHQQSIILIAFKKSLIGVNVNEIEIIEPFKKIENNWANEDLVRYTTDTIRGVYIPKDLEDCFRRINEFWADSTKTEIKSWTEDEFTGRTHIGFGRWMRNNWQLWGGSRLSKYFNEKGVSHPDDMTGIILDSYHRHLNGKEIALEKQIEYYQIYWKVNSAPSKDIYPKGSRKLEFDMVILYTLNENNMPGCVHIQSNSKSNKVWIYDFHFGWKQLTKDELYKLKSTAYEIREKALIKIFNKE</sequence>
<accession>A0A419WF78</accession>
<gene>
    <name evidence="2" type="ORF">BXY64_4280</name>
</gene>
<comment type="caution">
    <text evidence="2">The sequence shown here is derived from an EMBL/GenBank/DDBJ whole genome shotgun (WGS) entry which is preliminary data.</text>
</comment>
<dbReference type="AlphaFoldDB" id="A0A419WF78"/>
<evidence type="ECO:0000313" key="2">
    <source>
        <dbReference type="EMBL" id="RKD94117.1"/>
    </source>
</evidence>
<dbReference type="Pfam" id="PF20594">
    <property type="entry name" value="DUF6794"/>
    <property type="match status" value="1"/>
</dbReference>
<proteinExistence type="predicted"/>
<dbReference type="OrthoDB" id="983155at2"/>
<dbReference type="EMBL" id="RAPQ01000015">
    <property type="protein sequence ID" value="RKD94117.1"/>
    <property type="molecule type" value="Genomic_DNA"/>
</dbReference>